<feature type="non-terminal residue" evidence="1">
    <location>
        <position position="1"/>
    </location>
</feature>
<gene>
    <name evidence="1" type="ORF">Tci_886566</name>
</gene>
<organism evidence="1">
    <name type="scientific">Tanacetum cinerariifolium</name>
    <name type="common">Dalmatian daisy</name>
    <name type="synonym">Chrysanthemum cinerariifolium</name>
    <dbReference type="NCBI Taxonomy" id="118510"/>
    <lineage>
        <taxon>Eukaryota</taxon>
        <taxon>Viridiplantae</taxon>
        <taxon>Streptophyta</taxon>
        <taxon>Embryophyta</taxon>
        <taxon>Tracheophyta</taxon>
        <taxon>Spermatophyta</taxon>
        <taxon>Magnoliopsida</taxon>
        <taxon>eudicotyledons</taxon>
        <taxon>Gunneridae</taxon>
        <taxon>Pentapetalae</taxon>
        <taxon>asterids</taxon>
        <taxon>campanulids</taxon>
        <taxon>Asterales</taxon>
        <taxon>Asteraceae</taxon>
        <taxon>Asteroideae</taxon>
        <taxon>Anthemideae</taxon>
        <taxon>Anthemidinae</taxon>
        <taxon>Tanacetum</taxon>
    </lineage>
</organism>
<dbReference type="AlphaFoldDB" id="A0A699TX01"/>
<comment type="caution">
    <text evidence="1">The sequence shown here is derived from an EMBL/GenBank/DDBJ whole genome shotgun (WGS) entry which is preliminary data.</text>
</comment>
<accession>A0A699TX01</accession>
<protein>
    <submittedName>
        <fullName evidence="1">Uncharacterized protein</fullName>
    </submittedName>
</protein>
<reference evidence="1" key="1">
    <citation type="journal article" date="2019" name="Sci. Rep.">
        <title>Draft genome of Tanacetum cinerariifolium, the natural source of mosquito coil.</title>
        <authorList>
            <person name="Yamashiro T."/>
            <person name="Shiraishi A."/>
            <person name="Satake H."/>
            <person name="Nakayama K."/>
        </authorList>
    </citation>
    <scope>NUCLEOTIDE SEQUENCE</scope>
</reference>
<name>A0A699TX01_TANCI</name>
<sequence>NPPLNLMLQLQSSFQNKMIIWRGCLQSSSCLGRLLSCGSLKSSYLPSESSFPLEACSRSSQSPDPSSEGNPSRFHYLWKSHDELHTRHTASIQLEHASYSGCKSTIDLQHLVHTAFSALPNAPSLYHLRLA</sequence>
<proteinExistence type="predicted"/>
<dbReference type="EMBL" id="BKCJ011280542">
    <property type="protein sequence ID" value="GFD14597.1"/>
    <property type="molecule type" value="Genomic_DNA"/>
</dbReference>
<evidence type="ECO:0000313" key="1">
    <source>
        <dbReference type="EMBL" id="GFD14597.1"/>
    </source>
</evidence>